<reference evidence="1" key="2">
    <citation type="journal article" date="2023" name="Commun. Biol.">
        <title>Intrasexual cuticular hydrocarbon dimorphism in a wasp sheds light on hydrocarbon biosynthesis genes in Hymenoptera.</title>
        <authorList>
            <person name="Moris V.C."/>
            <person name="Podsiadlowski L."/>
            <person name="Martin S."/>
            <person name="Oeyen J.P."/>
            <person name="Donath A."/>
            <person name="Petersen M."/>
            <person name="Wilbrandt J."/>
            <person name="Misof B."/>
            <person name="Liedtke D."/>
            <person name="Thamm M."/>
            <person name="Scheiner R."/>
            <person name="Schmitt T."/>
            <person name="Niehuis O."/>
        </authorList>
    </citation>
    <scope>NUCLEOTIDE SEQUENCE</scope>
    <source>
        <strain evidence="1">GBR_01_08_01A</strain>
    </source>
</reference>
<dbReference type="Proteomes" id="UP001258017">
    <property type="component" value="Unassembled WGS sequence"/>
</dbReference>
<dbReference type="AlphaFoldDB" id="A0AAD9VIE7"/>
<proteinExistence type="predicted"/>
<evidence type="ECO:0000313" key="1">
    <source>
        <dbReference type="EMBL" id="KAK2575896.1"/>
    </source>
</evidence>
<gene>
    <name evidence="1" type="ORF">KPH14_007265</name>
</gene>
<dbReference type="InterPro" id="IPR043472">
    <property type="entry name" value="Macro_dom-like"/>
</dbReference>
<protein>
    <submittedName>
        <fullName evidence="1">Uncharacterized protein</fullName>
    </submittedName>
</protein>
<dbReference type="Gene3D" id="3.40.220.10">
    <property type="entry name" value="Leucine Aminopeptidase, subunit E, domain 1"/>
    <property type="match status" value="1"/>
</dbReference>
<keyword evidence="2" id="KW-1185">Reference proteome</keyword>
<reference evidence="1" key="1">
    <citation type="submission" date="2021-08" db="EMBL/GenBank/DDBJ databases">
        <authorList>
            <person name="Misof B."/>
            <person name="Oliver O."/>
            <person name="Podsiadlowski L."/>
            <person name="Donath A."/>
            <person name="Peters R."/>
            <person name="Mayer C."/>
            <person name="Rust J."/>
            <person name="Gunkel S."/>
            <person name="Lesny P."/>
            <person name="Martin S."/>
            <person name="Oeyen J.P."/>
            <person name="Petersen M."/>
            <person name="Panagiotis P."/>
            <person name="Wilbrandt J."/>
            <person name="Tanja T."/>
        </authorList>
    </citation>
    <scope>NUCLEOTIDE SEQUENCE</scope>
    <source>
        <strain evidence="1">GBR_01_08_01A</strain>
        <tissue evidence="1">Thorax + abdomen</tissue>
    </source>
</reference>
<sequence>MALSLIRGKGLRYGNTQLHFFSNYSTMKKGLVLGVYEADDESFTLTPTAAKYNERVQGKLLKHICLKD</sequence>
<name>A0AAD9VIE7_9HYME</name>
<evidence type="ECO:0000313" key="2">
    <source>
        <dbReference type="Proteomes" id="UP001258017"/>
    </source>
</evidence>
<accession>A0AAD9VIE7</accession>
<organism evidence="1 2">
    <name type="scientific">Odynerus spinipes</name>
    <dbReference type="NCBI Taxonomy" id="1348599"/>
    <lineage>
        <taxon>Eukaryota</taxon>
        <taxon>Metazoa</taxon>
        <taxon>Ecdysozoa</taxon>
        <taxon>Arthropoda</taxon>
        <taxon>Hexapoda</taxon>
        <taxon>Insecta</taxon>
        <taxon>Pterygota</taxon>
        <taxon>Neoptera</taxon>
        <taxon>Endopterygota</taxon>
        <taxon>Hymenoptera</taxon>
        <taxon>Apocrita</taxon>
        <taxon>Aculeata</taxon>
        <taxon>Vespoidea</taxon>
        <taxon>Vespidae</taxon>
        <taxon>Eumeninae</taxon>
        <taxon>Odynerus</taxon>
    </lineage>
</organism>
<comment type="caution">
    <text evidence="1">The sequence shown here is derived from an EMBL/GenBank/DDBJ whole genome shotgun (WGS) entry which is preliminary data.</text>
</comment>
<dbReference type="EMBL" id="JAIFRP010004408">
    <property type="protein sequence ID" value="KAK2575896.1"/>
    <property type="molecule type" value="Genomic_DNA"/>
</dbReference>